<evidence type="ECO:0000313" key="4">
    <source>
        <dbReference type="Proteomes" id="UP001157091"/>
    </source>
</evidence>
<sequence length="170" mass="17140">MELTLDSALQTDAEGILADQEVASAIVAVTTSGQVLVAASGAAGKGLSTATTGKFAPGSTMKTASALALLRDGEKASTTVPCTPSITVDGRKFTNDADYPSSALGTITLESAFANSCNTAFISQAGKVSQQQLHDAAADLGLGVPSTSACPRSSGPSRRRAPARPTTPRR</sequence>
<dbReference type="InterPro" id="IPR050515">
    <property type="entry name" value="Beta-lactam/transpept"/>
</dbReference>
<reference evidence="4" key="1">
    <citation type="journal article" date="2019" name="Int. J. Syst. Evol. Microbiol.">
        <title>The Global Catalogue of Microorganisms (GCM) 10K type strain sequencing project: providing services to taxonomists for standard genome sequencing and annotation.</title>
        <authorList>
            <consortium name="The Broad Institute Genomics Platform"/>
            <consortium name="The Broad Institute Genome Sequencing Center for Infectious Disease"/>
            <person name="Wu L."/>
            <person name="Ma J."/>
        </authorList>
    </citation>
    <scope>NUCLEOTIDE SEQUENCE [LARGE SCALE GENOMIC DNA]</scope>
    <source>
        <strain evidence="4">NBRC 106348</strain>
    </source>
</reference>
<dbReference type="Pfam" id="PF00905">
    <property type="entry name" value="Transpeptidase"/>
    <property type="match status" value="1"/>
</dbReference>
<feature type="domain" description="Penicillin-binding protein transpeptidase" evidence="2">
    <location>
        <begin position="25"/>
        <end position="151"/>
    </location>
</feature>
<dbReference type="PANTHER" id="PTHR30627:SF24">
    <property type="entry name" value="PENICILLIN-BINDING PROTEIN 4B"/>
    <property type="match status" value="1"/>
</dbReference>
<name>A0ABQ6I6C8_9MICO</name>
<keyword evidence="4" id="KW-1185">Reference proteome</keyword>
<comment type="caution">
    <text evidence="3">The sequence shown here is derived from an EMBL/GenBank/DDBJ whole genome shotgun (WGS) entry which is preliminary data.</text>
</comment>
<dbReference type="InterPro" id="IPR012338">
    <property type="entry name" value="Beta-lactam/transpept-like"/>
</dbReference>
<dbReference type="SUPFAM" id="SSF56601">
    <property type="entry name" value="beta-lactamase/transpeptidase-like"/>
    <property type="match status" value="1"/>
</dbReference>
<dbReference type="EMBL" id="BSUK01000001">
    <property type="protein sequence ID" value="GMA26338.1"/>
    <property type="molecule type" value="Genomic_DNA"/>
</dbReference>
<dbReference type="Proteomes" id="UP001157091">
    <property type="component" value="Unassembled WGS sequence"/>
</dbReference>
<evidence type="ECO:0000313" key="3">
    <source>
        <dbReference type="EMBL" id="GMA26338.1"/>
    </source>
</evidence>
<evidence type="ECO:0000256" key="1">
    <source>
        <dbReference type="SAM" id="MobiDB-lite"/>
    </source>
</evidence>
<proteinExistence type="predicted"/>
<feature type="region of interest" description="Disordered" evidence="1">
    <location>
        <begin position="144"/>
        <end position="170"/>
    </location>
</feature>
<dbReference type="Gene3D" id="3.40.710.10">
    <property type="entry name" value="DD-peptidase/beta-lactamase superfamily"/>
    <property type="match status" value="1"/>
</dbReference>
<organism evidence="3 4">
    <name type="scientific">Luteimicrobium album</name>
    <dbReference type="NCBI Taxonomy" id="1054550"/>
    <lineage>
        <taxon>Bacteria</taxon>
        <taxon>Bacillati</taxon>
        <taxon>Actinomycetota</taxon>
        <taxon>Actinomycetes</taxon>
        <taxon>Micrococcales</taxon>
        <taxon>Luteimicrobium</taxon>
    </lineage>
</organism>
<dbReference type="PANTHER" id="PTHR30627">
    <property type="entry name" value="PEPTIDOGLYCAN D,D-TRANSPEPTIDASE"/>
    <property type="match status" value="1"/>
</dbReference>
<evidence type="ECO:0000259" key="2">
    <source>
        <dbReference type="Pfam" id="PF00905"/>
    </source>
</evidence>
<protein>
    <recommendedName>
        <fullName evidence="2">Penicillin-binding protein transpeptidase domain-containing protein</fullName>
    </recommendedName>
</protein>
<dbReference type="InterPro" id="IPR001460">
    <property type="entry name" value="PCN-bd_Tpept"/>
</dbReference>
<feature type="compositionally biased region" description="Basic residues" evidence="1">
    <location>
        <begin position="157"/>
        <end position="170"/>
    </location>
</feature>
<gene>
    <name evidence="3" type="ORF">GCM10025864_40970</name>
</gene>
<accession>A0ABQ6I6C8</accession>